<proteinExistence type="predicted"/>
<dbReference type="AlphaFoldDB" id="A0A498HVB1"/>
<dbReference type="Proteomes" id="UP000290289">
    <property type="component" value="Chromosome 15"/>
</dbReference>
<name>A0A498HVB1_MALDO</name>
<evidence type="ECO:0000313" key="2">
    <source>
        <dbReference type="Proteomes" id="UP000290289"/>
    </source>
</evidence>
<dbReference type="EMBL" id="RDQH01000341">
    <property type="protein sequence ID" value="RXH73447.1"/>
    <property type="molecule type" value="Genomic_DNA"/>
</dbReference>
<protein>
    <submittedName>
        <fullName evidence="1">Uncharacterized protein</fullName>
    </submittedName>
</protein>
<reference evidence="1 2" key="1">
    <citation type="submission" date="2018-10" db="EMBL/GenBank/DDBJ databases">
        <title>A high-quality apple genome assembly.</title>
        <authorList>
            <person name="Hu J."/>
        </authorList>
    </citation>
    <scope>NUCLEOTIDE SEQUENCE [LARGE SCALE GENOMIC DNA]</scope>
    <source>
        <strain evidence="2">cv. HFTH1</strain>
        <tissue evidence="1">Young leaf</tissue>
    </source>
</reference>
<accession>A0A498HVB1</accession>
<gene>
    <name evidence="1" type="ORF">DVH24_016269</name>
</gene>
<keyword evidence="2" id="KW-1185">Reference proteome</keyword>
<evidence type="ECO:0000313" key="1">
    <source>
        <dbReference type="EMBL" id="RXH73447.1"/>
    </source>
</evidence>
<organism evidence="1 2">
    <name type="scientific">Malus domestica</name>
    <name type="common">Apple</name>
    <name type="synonym">Pyrus malus</name>
    <dbReference type="NCBI Taxonomy" id="3750"/>
    <lineage>
        <taxon>Eukaryota</taxon>
        <taxon>Viridiplantae</taxon>
        <taxon>Streptophyta</taxon>
        <taxon>Embryophyta</taxon>
        <taxon>Tracheophyta</taxon>
        <taxon>Spermatophyta</taxon>
        <taxon>Magnoliopsida</taxon>
        <taxon>eudicotyledons</taxon>
        <taxon>Gunneridae</taxon>
        <taxon>Pentapetalae</taxon>
        <taxon>rosids</taxon>
        <taxon>fabids</taxon>
        <taxon>Rosales</taxon>
        <taxon>Rosaceae</taxon>
        <taxon>Amygdaloideae</taxon>
        <taxon>Maleae</taxon>
        <taxon>Malus</taxon>
    </lineage>
</organism>
<comment type="caution">
    <text evidence="1">The sequence shown here is derived from an EMBL/GenBank/DDBJ whole genome shotgun (WGS) entry which is preliminary data.</text>
</comment>
<sequence>MNFFNLPIPPPPFSSLLSPDSYTLHSLFLSRKTRRCTSSSSSFSFLFVGLSATPPSPSRVLCGNQRPSLISLIRRRDESELSVDSLRCRRAPFFWLYAESDCHFDDPKDFYEKIDITAVLYKSLPNIIILFFFFSKSIFTKSTKHVYHQQQIERPPNKYMYSRTQCIRLPLYAGSGRGECRLALPPFMERGLPSLEPETYRSWAKALTITPSATSIVSSTNNYK</sequence>